<evidence type="ECO:0000256" key="14">
    <source>
        <dbReference type="ARBA" id="ARBA00023136"/>
    </source>
</evidence>
<keyword evidence="16" id="KW-0206">Cytoskeleton</keyword>
<dbReference type="Gene3D" id="1.20.5.540">
    <property type="entry name" value="Single helix bin"/>
    <property type="match status" value="1"/>
</dbReference>
<dbReference type="InterPro" id="IPR019749">
    <property type="entry name" value="Band_41_domain"/>
</dbReference>
<dbReference type="GO" id="GO:0030154">
    <property type="term" value="P:cell differentiation"/>
    <property type="evidence" value="ECO:0007669"/>
    <property type="project" value="UniProtKB-ARBA"/>
</dbReference>
<dbReference type="PROSITE" id="PS50057">
    <property type="entry name" value="FERM_3"/>
    <property type="match status" value="1"/>
</dbReference>
<evidence type="ECO:0000256" key="8">
    <source>
        <dbReference type="ARBA" id="ARBA00022553"/>
    </source>
</evidence>
<evidence type="ECO:0000256" key="10">
    <source>
        <dbReference type="ARBA" id="ARBA00022741"/>
    </source>
</evidence>
<dbReference type="GO" id="GO:0005524">
    <property type="term" value="F:ATP binding"/>
    <property type="evidence" value="ECO:0007669"/>
    <property type="project" value="UniProtKB-KW"/>
</dbReference>
<feature type="region of interest" description="Disordered" evidence="21">
    <location>
        <begin position="757"/>
        <end position="840"/>
    </location>
</feature>
<dbReference type="InterPro" id="IPR029071">
    <property type="entry name" value="Ubiquitin-like_domsf"/>
</dbReference>
<dbReference type="GO" id="GO:0004715">
    <property type="term" value="F:non-membrane spanning protein tyrosine kinase activity"/>
    <property type="evidence" value="ECO:0007669"/>
    <property type="project" value="UniProtKB-EC"/>
</dbReference>
<reference evidence="24" key="1">
    <citation type="submission" date="2025-08" db="UniProtKB">
        <authorList>
            <consortium name="Ensembl"/>
        </authorList>
    </citation>
    <scope>IDENTIFICATION</scope>
</reference>
<dbReference type="PANTHER" id="PTHR46221:SF12">
    <property type="entry name" value="NON-SPECIFIC PROTEIN-TYROSINE KINASE"/>
    <property type="match status" value="1"/>
</dbReference>
<dbReference type="GO" id="GO:0008284">
    <property type="term" value="P:positive regulation of cell population proliferation"/>
    <property type="evidence" value="ECO:0007669"/>
    <property type="project" value="UniProtKB-ARBA"/>
</dbReference>
<dbReference type="InterPro" id="IPR035963">
    <property type="entry name" value="FERM_2"/>
</dbReference>
<evidence type="ECO:0000259" key="23">
    <source>
        <dbReference type="PROSITE" id="PS50057"/>
    </source>
</evidence>
<dbReference type="Gene3D" id="1.10.510.10">
    <property type="entry name" value="Transferase(Phosphotransferase) domain 1"/>
    <property type="match status" value="1"/>
</dbReference>
<dbReference type="SUPFAM" id="SSF56112">
    <property type="entry name" value="Protein kinase-like (PK-like)"/>
    <property type="match status" value="1"/>
</dbReference>
<dbReference type="EC" id="2.7.10.2" evidence="4"/>
<dbReference type="Pfam" id="PF03623">
    <property type="entry name" value="Focal_AT"/>
    <property type="match status" value="1"/>
</dbReference>
<dbReference type="PROSITE" id="PS00109">
    <property type="entry name" value="PROTEIN_KINASE_TYR"/>
    <property type="match status" value="1"/>
</dbReference>
<keyword evidence="7" id="KW-0963">Cytoplasm</keyword>
<evidence type="ECO:0000256" key="1">
    <source>
        <dbReference type="ARBA" id="ARBA00004120"/>
    </source>
</evidence>
<dbReference type="InterPro" id="IPR036137">
    <property type="entry name" value="Focal_adhe_kin_target_dom_sf"/>
</dbReference>
<keyword evidence="9" id="KW-0808">Transferase</keyword>
<dbReference type="InterPro" id="IPR011009">
    <property type="entry name" value="Kinase-like_dom_sf"/>
</dbReference>
<evidence type="ECO:0000256" key="20">
    <source>
        <dbReference type="ARBA" id="ARBA00043012"/>
    </source>
</evidence>
<dbReference type="SUPFAM" id="SSF54236">
    <property type="entry name" value="Ubiquitin-like"/>
    <property type="match status" value="1"/>
</dbReference>
<keyword evidence="13" id="KW-0965">Cell junction</keyword>
<accession>A0A674K1V6</accession>
<keyword evidence="25" id="KW-1185">Reference proteome</keyword>
<dbReference type="Gene3D" id="1.20.80.10">
    <property type="match status" value="1"/>
</dbReference>
<dbReference type="Pfam" id="PF21477">
    <property type="entry name" value="FERM_C_FAK1"/>
    <property type="match status" value="1"/>
</dbReference>
<dbReference type="InterPro" id="IPR049385">
    <property type="entry name" value="FAK1-like_FERM_C"/>
</dbReference>
<feature type="region of interest" description="Disordered" evidence="21">
    <location>
        <begin position="606"/>
        <end position="660"/>
    </location>
</feature>
<feature type="domain" description="FERM" evidence="23">
    <location>
        <begin position="35"/>
        <end position="355"/>
    </location>
</feature>
<keyword evidence="11" id="KW-0418">Kinase</keyword>
<dbReference type="Pfam" id="PF00373">
    <property type="entry name" value="FERM_M"/>
    <property type="match status" value="1"/>
</dbReference>
<gene>
    <name evidence="24" type="primary">PTK2</name>
</gene>
<dbReference type="FunFam" id="3.10.20.90:FF:000021">
    <property type="entry name" value="focal adhesion kinase 1 isoform X1"/>
    <property type="match status" value="1"/>
</dbReference>
<feature type="compositionally biased region" description="Polar residues" evidence="21">
    <location>
        <begin position="10"/>
        <end position="23"/>
    </location>
</feature>
<dbReference type="GeneTree" id="ENSGT00940000155113"/>
<reference evidence="24" key="2">
    <citation type="submission" date="2025-09" db="UniProtKB">
        <authorList>
            <consortium name="Ensembl"/>
        </authorList>
    </citation>
    <scope>IDENTIFICATION</scope>
</reference>
<dbReference type="InterPro" id="IPR041390">
    <property type="entry name" value="FADK_N"/>
</dbReference>
<dbReference type="FunFam" id="2.30.29.30:FF:000058">
    <property type="entry name" value="focal adhesion kinase 1 isoform X1"/>
    <property type="match status" value="1"/>
</dbReference>
<organism evidence="24 25">
    <name type="scientific">Terrapene triunguis</name>
    <name type="common">Three-toed box turtle</name>
    <dbReference type="NCBI Taxonomy" id="2587831"/>
    <lineage>
        <taxon>Eukaryota</taxon>
        <taxon>Metazoa</taxon>
        <taxon>Chordata</taxon>
        <taxon>Craniata</taxon>
        <taxon>Vertebrata</taxon>
        <taxon>Euteleostomi</taxon>
        <taxon>Archelosauria</taxon>
        <taxon>Testudinata</taxon>
        <taxon>Testudines</taxon>
        <taxon>Cryptodira</taxon>
        <taxon>Durocryptodira</taxon>
        <taxon>Testudinoidea</taxon>
        <taxon>Emydidae</taxon>
        <taxon>Terrapene</taxon>
    </lineage>
</organism>
<proteinExistence type="predicted"/>
<name>A0A674K1V6_9SAUR</name>
<dbReference type="InterPro" id="IPR001245">
    <property type="entry name" value="Ser-Thr/Tyr_kinase_cat_dom"/>
</dbReference>
<dbReference type="SUPFAM" id="SSF50729">
    <property type="entry name" value="PH domain-like"/>
    <property type="match status" value="1"/>
</dbReference>
<dbReference type="SUPFAM" id="SSF68993">
    <property type="entry name" value="FAT domain of focal adhesion kinase"/>
    <property type="match status" value="1"/>
</dbReference>
<evidence type="ECO:0000256" key="11">
    <source>
        <dbReference type="ARBA" id="ARBA00022777"/>
    </source>
</evidence>
<evidence type="ECO:0000256" key="9">
    <source>
        <dbReference type="ARBA" id="ARBA00022679"/>
    </source>
</evidence>
<evidence type="ECO:0000256" key="13">
    <source>
        <dbReference type="ARBA" id="ARBA00022949"/>
    </source>
</evidence>
<feature type="region of interest" description="Disordered" evidence="21">
    <location>
        <begin position="1"/>
        <end position="27"/>
    </location>
</feature>
<dbReference type="InterPro" id="IPR000299">
    <property type="entry name" value="FERM_domain"/>
</dbReference>
<evidence type="ECO:0000256" key="4">
    <source>
        <dbReference type="ARBA" id="ARBA00011903"/>
    </source>
</evidence>
<dbReference type="FunFam" id="1.20.120.330:FF:000001">
    <property type="entry name" value="focal adhesion kinase 1 isoform X1"/>
    <property type="match status" value="1"/>
</dbReference>
<keyword evidence="14" id="KW-0472">Membrane</keyword>
<dbReference type="Gene3D" id="2.30.29.30">
    <property type="entry name" value="Pleckstrin-homology domain (PH domain)/Phosphotyrosine-binding domain (PTB)"/>
    <property type="match status" value="1"/>
</dbReference>
<evidence type="ECO:0000256" key="19">
    <source>
        <dbReference type="ARBA" id="ARBA00042078"/>
    </source>
</evidence>
<evidence type="ECO:0000259" key="22">
    <source>
        <dbReference type="PROSITE" id="PS50011"/>
    </source>
</evidence>
<feature type="compositionally biased region" description="Basic and acidic residues" evidence="21">
    <location>
        <begin position="757"/>
        <end position="769"/>
    </location>
</feature>
<dbReference type="GO" id="GO:0005925">
    <property type="term" value="C:focal adhesion"/>
    <property type="evidence" value="ECO:0007669"/>
    <property type="project" value="UniProtKB-SubCell"/>
</dbReference>
<feature type="domain" description="Protein kinase" evidence="22">
    <location>
        <begin position="337"/>
        <end position="600"/>
    </location>
</feature>
<dbReference type="InterPro" id="IPR008266">
    <property type="entry name" value="Tyr_kinase_AS"/>
</dbReference>
<dbReference type="AlphaFoldDB" id="A0A674K1V6"/>
<dbReference type="SUPFAM" id="SSF47031">
    <property type="entry name" value="Second domain of FERM"/>
    <property type="match status" value="1"/>
</dbReference>
<dbReference type="InterPro" id="IPR014352">
    <property type="entry name" value="FERM/acyl-CoA-bd_prot_sf"/>
</dbReference>
<dbReference type="Gene3D" id="3.10.20.90">
    <property type="entry name" value="Phosphatidylinositol 3-kinase Catalytic Subunit, Chain A, domain 1"/>
    <property type="match status" value="1"/>
</dbReference>
<dbReference type="InterPro" id="IPR041784">
    <property type="entry name" value="FAK1/PYK2_FERM_C"/>
</dbReference>
<dbReference type="FunFam" id="1.10.510.10:FF:000039">
    <property type="entry name" value="Focal adhesion kinase, isoform D"/>
    <property type="match status" value="1"/>
</dbReference>
<protein>
    <recommendedName>
        <fullName evidence="18">Focal adhesion kinase 1</fullName>
        <ecNumber evidence="4">2.7.10.2</ecNumber>
    </recommendedName>
    <alternativeName>
        <fullName evidence="19">Protein-tyrosine kinase 2</fullName>
    </alternativeName>
    <alternativeName>
        <fullName evidence="20">pp125FAK</fullName>
    </alternativeName>
</protein>
<dbReference type="InterPro" id="IPR000719">
    <property type="entry name" value="Prot_kinase_dom"/>
</dbReference>
<keyword evidence="10" id="KW-0547">Nucleotide-binding</keyword>
<dbReference type="Proteomes" id="UP000472274">
    <property type="component" value="Unplaced"/>
</dbReference>
<dbReference type="Pfam" id="PF18038">
    <property type="entry name" value="FERM_N_2"/>
    <property type="match status" value="1"/>
</dbReference>
<dbReference type="InterPro" id="IPR011993">
    <property type="entry name" value="PH-like_dom_sf"/>
</dbReference>
<dbReference type="Pfam" id="PF07714">
    <property type="entry name" value="PK_Tyr_Ser-Thr"/>
    <property type="match status" value="1"/>
</dbReference>
<dbReference type="CDD" id="cd13190">
    <property type="entry name" value="FERM_C_FAK1"/>
    <property type="match status" value="1"/>
</dbReference>
<evidence type="ECO:0000256" key="5">
    <source>
        <dbReference type="ARBA" id="ARBA00022473"/>
    </source>
</evidence>
<evidence type="ECO:0000256" key="17">
    <source>
        <dbReference type="ARBA" id="ARBA00023273"/>
    </source>
</evidence>
<dbReference type="GO" id="GO:0007172">
    <property type="term" value="P:signal complex assembly"/>
    <property type="evidence" value="ECO:0007669"/>
    <property type="project" value="InterPro"/>
</dbReference>
<keyword evidence="12" id="KW-0067">ATP-binding</keyword>
<evidence type="ECO:0000313" key="25">
    <source>
        <dbReference type="Proteomes" id="UP000472274"/>
    </source>
</evidence>
<keyword evidence="17" id="KW-0966">Cell projection</keyword>
<evidence type="ECO:0000256" key="12">
    <source>
        <dbReference type="ARBA" id="ARBA00022840"/>
    </source>
</evidence>
<dbReference type="Ensembl" id="ENSTMTT00000028621.1">
    <property type="protein sequence ID" value="ENSTMTP00000027630.1"/>
    <property type="gene ID" value="ENSTMTG00000020097.1"/>
</dbReference>
<dbReference type="Gene3D" id="1.20.120.330">
    <property type="entry name" value="Nucleotidyltransferases domain 2"/>
    <property type="match status" value="1"/>
</dbReference>
<dbReference type="InterPro" id="IPR005189">
    <property type="entry name" value="Focal_adhesion_kin_target_dom"/>
</dbReference>
<dbReference type="PROSITE" id="PS50011">
    <property type="entry name" value="PROTEIN_KINASE_DOM"/>
    <property type="match status" value="1"/>
</dbReference>
<dbReference type="PANTHER" id="PTHR46221">
    <property type="entry name" value="FERM AND PDZ DOMAIN-CONTAINING PROTEIN FAMILY MEMBER"/>
    <property type="match status" value="1"/>
</dbReference>
<evidence type="ECO:0000313" key="24">
    <source>
        <dbReference type="Ensembl" id="ENSTMTP00000027630.1"/>
    </source>
</evidence>
<keyword evidence="6" id="KW-1003">Cell membrane</keyword>
<keyword evidence="8" id="KW-0597">Phosphoprotein</keyword>
<dbReference type="SMART" id="SM00219">
    <property type="entry name" value="TyrKc"/>
    <property type="match status" value="1"/>
</dbReference>
<keyword evidence="15" id="KW-0829">Tyrosine-protein kinase</keyword>
<dbReference type="GO" id="GO:0005886">
    <property type="term" value="C:plasma membrane"/>
    <property type="evidence" value="ECO:0007669"/>
    <property type="project" value="UniProtKB-SubCell"/>
</dbReference>
<evidence type="ECO:0000256" key="16">
    <source>
        <dbReference type="ARBA" id="ARBA00023212"/>
    </source>
</evidence>
<evidence type="ECO:0000256" key="3">
    <source>
        <dbReference type="ARBA" id="ARBA00004413"/>
    </source>
</evidence>
<comment type="subcellular location">
    <subcellularLocation>
        <location evidence="2">Cell junction</location>
        <location evidence="2">Focal adhesion</location>
    </subcellularLocation>
    <subcellularLocation>
        <location evidence="3">Cell membrane</location>
        <topology evidence="3">Peripheral membrane protein</topology>
        <orientation evidence="3">Cytoplasmic side</orientation>
    </subcellularLocation>
    <subcellularLocation>
        <location evidence="1">Cytoplasm</location>
        <location evidence="1">Cytoskeleton</location>
        <location evidence="1">Cilium basal body</location>
    </subcellularLocation>
</comment>
<evidence type="ECO:0000256" key="6">
    <source>
        <dbReference type="ARBA" id="ARBA00022475"/>
    </source>
</evidence>
<dbReference type="FunFam" id="1.20.80.10:FF:000004">
    <property type="entry name" value="Protein-tyrosine kinase 2-beta isoform 1"/>
    <property type="match status" value="1"/>
</dbReference>
<sequence>MAAAYLDPNLNHTPSSSAKTHLSTGVERSPGAMERVLKVFHYFESSSEPTTWASIIRHGDATDVRGIIQKIVDSHKVKNVACYGLRLSHLQSEEVHWLHLDMGVSNVRERFELAHPPEEWKYELRIRYLPKGFLNQFTEDKPTLNFFYQQVKNDYMLEIADQVDQEIALKLGCLEIRRSYWEMRGNALEKKSNYEVLEKDVGLKRFFPKSLLDSVKAKTLRKLIQQTFRQFAILNREESILKFFEILSPVYRFDKECFKCALGSSWIISVELAIGPEEGISYLTDKGSNPTHLADFNQVQTIQYSNSEDKDRKGMLQLKIAGAPEPLTVTAPSLTIAENMADLVDGYCRLVNGATQSFIIRPQKEGERALPSIPKLANNEKQGVRSHTVSVSVTMRQFDHPHIVKLIGVITENPVWIIMELCTLGELRSFLQVRKYSLDLASLILYAYQLSTALAYLESKRFVHRDIAARNVLVSSTDCVKLGDFGLSRYMEDSTYYKASKGKLPIKWMAPESINFRRFTSASDVWMFGVCMWEILMHGVKPFQGVKNNDVIGRIENGERLPMPPNCPPTLYSLMTKCWAYDPSRRPRFTELKAQLSTILEEEKLQQEERMRMESRRQVTVSWDSGGSDEAPPKPSRPGYPSPRSSEGFYPSPQHMVPPNHYQVSGYPGSHGIPAMAGSIYPGQASLLDQADSWNHRPQEISMWPPTMEDSGTLDMRGMGQVLPTHLMEERLIRQQQEMEEDQRWLEKEERFLKPDVRLSRGSIDREDGSLQGPAGNQHIYQPVGKPDHAAPPKKPPRPGAPSHLGSLASLNSPVDSYNEGVKLQPQEISPPPTANLDRSNDKVYENVTGLVKAVIEMSSKIQPAPPEEYVPMVKEVGLALRTLLATVDETIPVLPASTHREIEMAQKLLNSDLAELINKMKLAQQYVMTSLQQEYKKQMLTAAHALAVDAKNLLDVIDQARLKMIGQSRPH</sequence>
<evidence type="ECO:0000256" key="21">
    <source>
        <dbReference type="SAM" id="MobiDB-lite"/>
    </source>
</evidence>
<dbReference type="SMART" id="SM00295">
    <property type="entry name" value="B41"/>
    <property type="match status" value="1"/>
</dbReference>
<dbReference type="PRINTS" id="PR00109">
    <property type="entry name" value="TYRKINASE"/>
</dbReference>
<dbReference type="InterPro" id="IPR020635">
    <property type="entry name" value="Tyr_kinase_cat_dom"/>
</dbReference>
<dbReference type="CDD" id="cd14473">
    <property type="entry name" value="FERM_B-lobe"/>
    <property type="match status" value="1"/>
</dbReference>
<evidence type="ECO:0000256" key="7">
    <source>
        <dbReference type="ARBA" id="ARBA00022490"/>
    </source>
</evidence>
<evidence type="ECO:0000256" key="18">
    <source>
        <dbReference type="ARBA" id="ARBA00039644"/>
    </source>
</evidence>
<evidence type="ECO:0000256" key="15">
    <source>
        <dbReference type="ARBA" id="ARBA00023137"/>
    </source>
</evidence>
<dbReference type="InterPro" id="IPR019748">
    <property type="entry name" value="FERM_central"/>
</dbReference>
<keyword evidence="5" id="KW-0217">Developmental protein</keyword>
<evidence type="ECO:0000256" key="2">
    <source>
        <dbReference type="ARBA" id="ARBA00004246"/>
    </source>
</evidence>
<feature type="compositionally biased region" description="Basic and acidic residues" evidence="21">
    <location>
        <begin position="606"/>
        <end position="617"/>
    </location>
</feature>